<sequence precursor="true">MKTPHSRWLLTAVAVLGLAACAKEATVQEEIRPVRYVTAGDNASQPGARFAGDIRARQETPLAFRVGGKIAQRLVNAGERVKKGQLLARLDASDYELDLTAKQAQLAAARSDLTQQEADLRRSQELLGKQFISPAQVERQQNAVNAARAKLQQAQAQLTGSRNQNAYTTLVADADGVIGSVSAEAGQVVAAGQPVLRLAMDGPREVAIQVPENALAALREAKALQVKLWADGQTFNGSLRELSADADPATRTYAARISLDGANAGLALGMSATVTLPAPDSNRNLQLPLSALLDQDGRHYVWVIDPKSHKVGRREVSVQGIDDSVARVSGALKTGEQVVSAGVHLLRDGQQVRLLQP</sequence>
<dbReference type="Pfam" id="PF25989">
    <property type="entry name" value="YknX_C"/>
    <property type="match status" value="1"/>
</dbReference>
<accession>B9Z8C0</accession>
<feature type="signal peptide" evidence="3">
    <location>
        <begin position="1"/>
        <end position="24"/>
    </location>
</feature>
<evidence type="ECO:0000259" key="4">
    <source>
        <dbReference type="Pfam" id="PF25917"/>
    </source>
</evidence>
<dbReference type="PANTHER" id="PTHR30469">
    <property type="entry name" value="MULTIDRUG RESISTANCE PROTEIN MDTA"/>
    <property type="match status" value="1"/>
</dbReference>
<proteinExistence type="inferred from homology"/>
<organism evidence="7 8">
    <name type="scientific">Pseudogulbenkiania ferrooxidans 2002</name>
    <dbReference type="NCBI Taxonomy" id="279714"/>
    <lineage>
        <taxon>Bacteria</taxon>
        <taxon>Pseudomonadati</taxon>
        <taxon>Pseudomonadota</taxon>
        <taxon>Betaproteobacteria</taxon>
        <taxon>Neisseriales</taxon>
        <taxon>Chromobacteriaceae</taxon>
        <taxon>Pseudogulbenkiania</taxon>
    </lineage>
</organism>
<evidence type="ECO:0000313" key="7">
    <source>
        <dbReference type="EMBL" id="EEG07023.1"/>
    </source>
</evidence>
<keyword evidence="3" id="KW-0732">Signal</keyword>
<dbReference type="AlphaFoldDB" id="B9Z8C0"/>
<evidence type="ECO:0000313" key="8">
    <source>
        <dbReference type="Proteomes" id="UP000003165"/>
    </source>
</evidence>
<dbReference type="NCBIfam" id="TIGR01730">
    <property type="entry name" value="RND_mfp"/>
    <property type="match status" value="1"/>
</dbReference>
<evidence type="ECO:0000259" key="6">
    <source>
        <dbReference type="Pfam" id="PF25989"/>
    </source>
</evidence>
<protein>
    <submittedName>
        <fullName evidence="7">Efflux transporter, RND family, MFP subunit</fullName>
    </submittedName>
</protein>
<dbReference type="Pfam" id="PF25917">
    <property type="entry name" value="BSH_RND"/>
    <property type="match status" value="1"/>
</dbReference>
<dbReference type="Pfam" id="PF25954">
    <property type="entry name" value="Beta-barrel_RND_2"/>
    <property type="match status" value="1"/>
</dbReference>
<dbReference type="InterPro" id="IPR006143">
    <property type="entry name" value="RND_pump_MFP"/>
</dbReference>
<dbReference type="Gene3D" id="1.10.287.470">
    <property type="entry name" value="Helix hairpin bin"/>
    <property type="match status" value="1"/>
</dbReference>
<evidence type="ECO:0000256" key="3">
    <source>
        <dbReference type="SAM" id="SignalP"/>
    </source>
</evidence>
<dbReference type="Proteomes" id="UP000003165">
    <property type="component" value="Unassembled WGS sequence"/>
</dbReference>
<dbReference type="InterPro" id="IPR058792">
    <property type="entry name" value="Beta-barrel_RND_2"/>
</dbReference>
<dbReference type="PANTHER" id="PTHR30469:SF18">
    <property type="entry name" value="RESISTANCE-NODULATION-CELL DIVISION (RND) EFFLUX MEMBRANE FUSION PROTEIN-RELATED"/>
    <property type="match status" value="1"/>
</dbReference>
<feature type="chain" id="PRO_5002895269" evidence="3">
    <location>
        <begin position="25"/>
        <end position="357"/>
    </location>
</feature>
<comment type="similarity">
    <text evidence="1">Belongs to the membrane fusion protein (MFP) (TC 8.A.1) family.</text>
</comment>
<reference evidence="7 8" key="1">
    <citation type="submission" date="2009-02" db="EMBL/GenBank/DDBJ databases">
        <title>Sequencing of the draft genome and assembly of Lutiella nitroferrum 2002.</title>
        <authorList>
            <consortium name="US DOE Joint Genome Institute (JGI-PGF)"/>
            <person name="Lucas S."/>
            <person name="Copeland A."/>
            <person name="Lapidus A."/>
            <person name="Glavina del Rio T."/>
            <person name="Tice H."/>
            <person name="Bruce D."/>
            <person name="Goodwin L."/>
            <person name="Pitluck S."/>
            <person name="Larimer F."/>
            <person name="Land M.L."/>
            <person name="Hauser L."/>
            <person name="Coates J.D."/>
        </authorList>
    </citation>
    <scope>NUCLEOTIDE SEQUENCE [LARGE SCALE GENOMIC DNA]</scope>
    <source>
        <strain evidence="7 8">2002</strain>
    </source>
</reference>
<feature type="coiled-coil region" evidence="2">
    <location>
        <begin position="99"/>
        <end position="164"/>
    </location>
</feature>
<name>B9Z8C0_9NEIS</name>
<dbReference type="Gene3D" id="2.40.50.100">
    <property type="match status" value="1"/>
</dbReference>
<dbReference type="GO" id="GO:0015562">
    <property type="term" value="F:efflux transmembrane transporter activity"/>
    <property type="evidence" value="ECO:0007669"/>
    <property type="project" value="TreeGrafter"/>
</dbReference>
<evidence type="ECO:0000259" key="5">
    <source>
        <dbReference type="Pfam" id="PF25954"/>
    </source>
</evidence>
<feature type="domain" description="CusB-like beta-barrel" evidence="5">
    <location>
        <begin position="206"/>
        <end position="277"/>
    </location>
</feature>
<feature type="domain" description="Multidrug resistance protein MdtA-like barrel-sandwich hybrid" evidence="4">
    <location>
        <begin position="65"/>
        <end position="194"/>
    </location>
</feature>
<evidence type="ECO:0000256" key="2">
    <source>
        <dbReference type="SAM" id="Coils"/>
    </source>
</evidence>
<feature type="domain" description="YknX-like C-terminal permuted SH3-like" evidence="6">
    <location>
        <begin position="285"/>
        <end position="353"/>
    </location>
</feature>
<dbReference type="EMBL" id="ACIS01000012">
    <property type="protein sequence ID" value="EEG07023.1"/>
    <property type="molecule type" value="Genomic_DNA"/>
</dbReference>
<dbReference type="GO" id="GO:1990281">
    <property type="term" value="C:efflux pump complex"/>
    <property type="evidence" value="ECO:0007669"/>
    <property type="project" value="TreeGrafter"/>
</dbReference>
<dbReference type="Gene3D" id="2.40.420.20">
    <property type="match status" value="1"/>
</dbReference>
<dbReference type="SUPFAM" id="SSF111369">
    <property type="entry name" value="HlyD-like secretion proteins"/>
    <property type="match status" value="1"/>
</dbReference>
<keyword evidence="2" id="KW-0175">Coiled coil</keyword>
<dbReference type="PROSITE" id="PS51257">
    <property type="entry name" value="PROKAR_LIPOPROTEIN"/>
    <property type="match status" value="1"/>
</dbReference>
<gene>
    <name evidence="7" type="ORF">FuraDRAFT_3606</name>
</gene>
<keyword evidence="8" id="KW-1185">Reference proteome</keyword>
<dbReference type="eggNOG" id="COG0845">
    <property type="taxonomic scope" value="Bacteria"/>
</dbReference>
<dbReference type="RefSeq" id="WP_008955625.1">
    <property type="nucleotide sequence ID" value="NZ_ACIS01000012.1"/>
</dbReference>
<evidence type="ECO:0000256" key="1">
    <source>
        <dbReference type="ARBA" id="ARBA00009477"/>
    </source>
</evidence>
<dbReference type="InterPro" id="IPR058637">
    <property type="entry name" value="YknX-like_C"/>
</dbReference>
<dbReference type="Gene3D" id="2.40.30.170">
    <property type="match status" value="1"/>
</dbReference>
<comment type="caution">
    <text evidence="7">The sequence shown here is derived from an EMBL/GenBank/DDBJ whole genome shotgun (WGS) entry which is preliminary data.</text>
</comment>
<dbReference type="InterPro" id="IPR058625">
    <property type="entry name" value="MdtA-like_BSH"/>
</dbReference>